<dbReference type="OrthoDB" id="2506366at2759"/>
<comment type="caution">
    <text evidence="1">The sequence shown here is derived from an EMBL/GenBank/DDBJ whole genome shotgun (WGS) entry which is preliminary data.</text>
</comment>
<gene>
    <name evidence="1" type="ORF">O181_063858</name>
</gene>
<sequence length="173" mass="19983">MRSSVTKEMIKDRTMVQTRDGGYILPEMDILRNYVKEELEEVVGIEWKSQLSNSDEIKSRKKTRFEDEIWVEVIKQMKVITKKRKSLPAQEAHVNKAPKEVNPIKDVLEHLKELLEGVNSPKQVWKKQQKTQGSVLAPSAQPLIPTNTQAPLPTNYKPYVPAQCYPRPPLKCY</sequence>
<accession>A0A9Q3ESF4</accession>
<dbReference type="AlphaFoldDB" id="A0A9Q3ESF4"/>
<reference evidence="1" key="1">
    <citation type="submission" date="2021-03" db="EMBL/GenBank/DDBJ databases">
        <title>Draft genome sequence of rust myrtle Austropuccinia psidii MF-1, a brazilian biotype.</title>
        <authorList>
            <person name="Quecine M.C."/>
            <person name="Pachon D.M.R."/>
            <person name="Bonatelli M.L."/>
            <person name="Correr F.H."/>
            <person name="Franceschini L.M."/>
            <person name="Leite T.F."/>
            <person name="Margarido G.R.A."/>
            <person name="Almeida C.A."/>
            <person name="Ferrarezi J.A."/>
            <person name="Labate C.A."/>
        </authorList>
    </citation>
    <scope>NUCLEOTIDE SEQUENCE</scope>
    <source>
        <strain evidence="1">MF-1</strain>
    </source>
</reference>
<proteinExistence type="predicted"/>
<evidence type="ECO:0000313" key="1">
    <source>
        <dbReference type="EMBL" id="MBW0524143.1"/>
    </source>
</evidence>
<evidence type="ECO:0000313" key="2">
    <source>
        <dbReference type="Proteomes" id="UP000765509"/>
    </source>
</evidence>
<name>A0A9Q3ESF4_9BASI</name>
<keyword evidence="2" id="KW-1185">Reference proteome</keyword>
<organism evidence="1 2">
    <name type="scientific">Austropuccinia psidii MF-1</name>
    <dbReference type="NCBI Taxonomy" id="1389203"/>
    <lineage>
        <taxon>Eukaryota</taxon>
        <taxon>Fungi</taxon>
        <taxon>Dikarya</taxon>
        <taxon>Basidiomycota</taxon>
        <taxon>Pucciniomycotina</taxon>
        <taxon>Pucciniomycetes</taxon>
        <taxon>Pucciniales</taxon>
        <taxon>Sphaerophragmiaceae</taxon>
        <taxon>Austropuccinia</taxon>
    </lineage>
</organism>
<protein>
    <submittedName>
        <fullName evidence="1">Uncharacterized protein</fullName>
    </submittedName>
</protein>
<dbReference type="Proteomes" id="UP000765509">
    <property type="component" value="Unassembled WGS sequence"/>
</dbReference>
<dbReference type="EMBL" id="AVOT02030828">
    <property type="protein sequence ID" value="MBW0524143.1"/>
    <property type="molecule type" value="Genomic_DNA"/>
</dbReference>